<keyword evidence="6" id="KW-1185">Reference proteome</keyword>
<dbReference type="FunFam" id="3.20.20.140:FF:000005">
    <property type="entry name" value="TatD family hydrolase"/>
    <property type="match status" value="1"/>
</dbReference>
<dbReference type="Pfam" id="PF01026">
    <property type="entry name" value="TatD_DNase"/>
    <property type="match status" value="1"/>
</dbReference>
<feature type="binding site" evidence="4">
    <location>
        <position position="156"/>
    </location>
    <ligand>
        <name>a divalent metal cation</name>
        <dbReference type="ChEBI" id="CHEBI:60240"/>
        <label>2</label>
    </ligand>
</feature>
<name>A0A9X0R6X7_VIBME</name>
<dbReference type="SUPFAM" id="SSF51556">
    <property type="entry name" value="Metallo-dependent hydrolases"/>
    <property type="match status" value="1"/>
</dbReference>
<protein>
    <submittedName>
        <fullName evidence="5">TatD family hydrolase</fullName>
    </submittedName>
</protein>
<feature type="binding site" evidence="4">
    <location>
        <position position="206"/>
    </location>
    <ligand>
        <name>a divalent metal cation</name>
        <dbReference type="ChEBI" id="CHEBI:60240"/>
        <label>1</label>
    </ligand>
</feature>
<dbReference type="GO" id="GO:0005829">
    <property type="term" value="C:cytosol"/>
    <property type="evidence" value="ECO:0007669"/>
    <property type="project" value="TreeGrafter"/>
</dbReference>
<reference evidence="5" key="1">
    <citation type="submission" date="2020-08" db="EMBL/GenBank/DDBJ databases">
        <title>Genome Sequencing and Pan-Genome Analysis of Migratory bird Vibrio Strains, Inner Mongolia.</title>
        <authorList>
            <person name="Zheng L."/>
        </authorList>
    </citation>
    <scope>NUCLEOTIDE SEQUENCE</scope>
    <source>
        <strain evidence="5">M13F</strain>
    </source>
</reference>
<evidence type="ECO:0000256" key="1">
    <source>
        <dbReference type="ARBA" id="ARBA00009275"/>
    </source>
</evidence>
<proteinExistence type="inferred from homology"/>
<dbReference type="InterPro" id="IPR032466">
    <property type="entry name" value="Metal_Hydrolase"/>
</dbReference>
<dbReference type="InterPro" id="IPR018228">
    <property type="entry name" value="DNase_TatD-rel_CS"/>
</dbReference>
<dbReference type="InterPro" id="IPR001130">
    <property type="entry name" value="TatD-like"/>
</dbReference>
<dbReference type="Gene3D" id="3.20.20.140">
    <property type="entry name" value="Metal-dependent hydrolases"/>
    <property type="match status" value="1"/>
</dbReference>
<evidence type="ECO:0000256" key="4">
    <source>
        <dbReference type="PIRSR" id="PIRSR005902-1"/>
    </source>
</evidence>
<dbReference type="AlphaFoldDB" id="A0A9X0R6X7"/>
<keyword evidence="2 4" id="KW-0479">Metal-binding</keyword>
<dbReference type="RefSeq" id="WP_187025068.1">
    <property type="nucleotide sequence ID" value="NZ_JACRUP010000001.1"/>
</dbReference>
<feature type="binding site" evidence="4">
    <location>
        <position position="97"/>
    </location>
    <ligand>
        <name>a divalent metal cation</name>
        <dbReference type="ChEBI" id="CHEBI:60240"/>
        <label>1</label>
    </ligand>
</feature>
<accession>A0A9X0R6X7</accession>
<sequence>MRLFDTHCHLDLPVFESTLASDLAQAKRQGVERFLIPSTSPESWARIEQLVSRDSDCLYYALGIHPHFIPSSPSSQLLQQLEHKLSLSHHACVAIGECGLDALIDQPAERQEALLIGQLSIAQTFQKPVILHSRKTHQRLIQIIKQMKFTQGGVLHAFSGSRQEAKQFIDLGFKLGVGGVITYPRANKTRQAITSVSMADLVLETDAPDMPLLGYQGQVNCPLRLPLVLRELARLHQTEPEQIAPIIWQTSHRLFGLSTADGCDESNK</sequence>
<dbReference type="PROSITE" id="PS01137">
    <property type="entry name" value="TATD_1"/>
    <property type="match status" value="1"/>
</dbReference>
<dbReference type="PANTHER" id="PTHR46124">
    <property type="entry name" value="D-AMINOACYL-TRNA DEACYLASE"/>
    <property type="match status" value="1"/>
</dbReference>
<evidence type="ECO:0000256" key="2">
    <source>
        <dbReference type="ARBA" id="ARBA00022723"/>
    </source>
</evidence>
<feature type="binding site" evidence="4">
    <location>
        <position position="132"/>
    </location>
    <ligand>
        <name>a divalent metal cation</name>
        <dbReference type="ChEBI" id="CHEBI:60240"/>
        <label>2</label>
    </ligand>
</feature>
<dbReference type="PANTHER" id="PTHR46124:SF3">
    <property type="entry name" value="HYDROLASE"/>
    <property type="match status" value="1"/>
</dbReference>
<evidence type="ECO:0000256" key="3">
    <source>
        <dbReference type="ARBA" id="ARBA00022801"/>
    </source>
</evidence>
<dbReference type="PROSITE" id="PS01091">
    <property type="entry name" value="TATD_3"/>
    <property type="match status" value="1"/>
</dbReference>
<organism evidence="5 6">
    <name type="scientific">Vibrio metschnikovii</name>
    <dbReference type="NCBI Taxonomy" id="28172"/>
    <lineage>
        <taxon>Bacteria</taxon>
        <taxon>Pseudomonadati</taxon>
        <taxon>Pseudomonadota</taxon>
        <taxon>Gammaproteobacteria</taxon>
        <taxon>Vibrionales</taxon>
        <taxon>Vibrionaceae</taxon>
        <taxon>Vibrio</taxon>
    </lineage>
</organism>
<dbReference type="CDD" id="cd01310">
    <property type="entry name" value="TatD_DNAse"/>
    <property type="match status" value="1"/>
</dbReference>
<feature type="binding site" evidence="4">
    <location>
        <position position="9"/>
    </location>
    <ligand>
        <name>a divalent metal cation</name>
        <dbReference type="ChEBI" id="CHEBI:60240"/>
        <label>1</label>
    </ligand>
</feature>
<gene>
    <name evidence="5" type="ORF">H8Q88_01155</name>
</gene>
<dbReference type="EMBL" id="JACRUP010000001">
    <property type="protein sequence ID" value="MBC5849566.1"/>
    <property type="molecule type" value="Genomic_DNA"/>
</dbReference>
<comment type="similarity">
    <text evidence="1">Belongs to the metallo-dependent hydrolases superfamily. TatD-type hydrolase family.</text>
</comment>
<dbReference type="GO" id="GO:0016788">
    <property type="term" value="F:hydrolase activity, acting on ester bonds"/>
    <property type="evidence" value="ECO:0007669"/>
    <property type="project" value="InterPro"/>
</dbReference>
<evidence type="ECO:0000313" key="6">
    <source>
        <dbReference type="Proteomes" id="UP000615796"/>
    </source>
</evidence>
<dbReference type="Proteomes" id="UP000615796">
    <property type="component" value="Unassembled WGS sequence"/>
</dbReference>
<keyword evidence="3 5" id="KW-0378">Hydrolase</keyword>
<dbReference type="GO" id="GO:0046872">
    <property type="term" value="F:metal ion binding"/>
    <property type="evidence" value="ECO:0007669"/>
    <property type="project" value="UniProtKB-KW"/>
</dbReference>
<feature type="binding site" evidence="4">
    <location>
        <position position="7"/>
    </location>
    <ligand>
        <name>a divalent metal cation</name>
        <dbReference type="ChEBI" id="CHEBI:60240"/>
        <label>1</label>
    </ligand>
</feature>
<dbReference type="PIRSF" id="PIRSF005902">
    <property type="entry name" value="DNase_TatD"/>
    <property type="match status" value="1"/>
</dbReference>
<comment type="caution">
    <text evidence="5">The sequence shown here is derived from an EMBL/GenBank/DDBJ whole genome shotgun (WGS) entry which is preliminary data.</text>
</comment>
<evidence type="ECO:0000313" key="5">
    <source>
        <dbReference type="EMBL" id="MBC5849566.1"/>
    </source>
</evidence>